<evidence type="ECO:0000256" key="2">
    <source>
        <dbReference type="ARBA" id="ARBA00006683"/>
    </source>
</evidence>
<dbReference type="InterPro" id="IPR003856">
    <property type="entry name" value="LPS_length_determ_N"/>
</dbReference>
<evidence type="ECO:0000256" key="15">
    <source>
        <dbReference type="ARBA" id="ARBA00023137"/>
    </source>
</evidence>
<keyword evidence="15" id="KW-0829">Tyrosine-protein kinase</keyword>
<keyword evidence="7" id="KW-0997">Cell inner membrane</keyword>
<comment type="similarity">
    <text evidence="3">Belongs to the CpsD/CapB family.</text>
</comment>
<evidence type="ECO:0000256" key="1">
    <source>
        <dbReference type="ARBA" id="ARBA00004429"/>
    </source>
</evidence>
<comment type="similarity">
    <text evidence="2">Belongs to the CpsC/CapA family.</text>
</comment>
<dbReference type="Proteomes" id="UP001317779">
    <property type="component" value="Chromosome"/>
</dbReference>
<evidence type="ECO:0000313" key="21">
    <source>
        <dbReference type="EMBL" id="BDV29787.1"/>
    </source>
</evidence>
<evidence type="ECO:0000256" key="7">
    <source>
        <dbReference type="ARBA" id="ARBA00022519"/>
    </source>
</evidence>
<keyword evidence="13 18" id="KW-1133">Transmembrane helix</keyword>
<evidence type="ECO:0000256" key="13">
    <source>
        <dbReference type="ARBA" id="ARBA00022989"/>
    </source>
</evidence>
<feature type="domain" description="Polysaccharide chain length determinant N-terminal" evidence="19">
    <location>
        <begin position="2"/>
        <end position="89"/>
    </location>
</feature>
<protein>
    <recommendedName>
        <fullName evidence="5">non-specific protein-tyrosine kinase</fullName>
        <ecNumber evidence="5">2.7.10.2</ecNumber>
    </recommendedName>
</protein>
<keyword evidence="12" id="KW-0067">ATP-binding</keyword>
<sequence length="497" mass="51762">MELSDYIRILRKNWVIILVVTLLGLGASAAYSLTRTPIYESSSTVFVSTQTSGSVAELQQGSSFTQARINTYVGLVTTPIVMNPVIAELGLGTTASELAESVTASAALNTTLITITVSDPDPVLAADIANALAASLTDTVEAIEPTSDNGISPVKLSRVKDAQPALAPSSPNVPLNLALGGLIGLALGIGIAVLRTVLDTRVRNGRDVEQVTKAPLIGAIAFDPKAKERPLIVHADPLSPRAESFRALRTNLQFLDMGGRSSFVITSSVPSEGKSTTTINLAIALADAGKRVALLDCDLRKPKVAEYLGIEGGAGLTDVLIGRARVGDVMLPWGGRSLYVLPAGKIPPNPSELLGSKQMQTLLDVLERDFDMVLCDAPPLLPVTDGAILARATSGAILAVSAGRTTRHQLTGAVDALATVGAKLAGIALTMVPTRGPDSYYGGYGYGGYGGYGYIQKETAQKAASGRKRKAPVATPPVAPTLEQLGFRTNRPTSGAE</sequence>
<evidence type="ECO:0000256" key="9">
    <source>
        <dbReference type="ARBA" id="ARBA00022692"/>
    </source>
</evidence>
<comment type="similarity">
    <text evidence="4">Belongs to the etk/wzc family.</text>
</comment>
<evidence type="ECO:0000256" key="4">
    <source>
        <dbReference type="ARBA" id="ARBA00008883"/>
    </source>
</evidence>
<keyword evidence="9 18" id="KW-0812">Transmembrane</keyword>
<dbReference type="Pfam" id="PF02706">
    <property type="entry name" value="Wzz"/>
    <property type="match status" value="1"/>
</dbReference>
<evidence type="ECO:0000256" key="12">
    <source>
        <dbReference type="ARBA" id="ARBA00022840"/>
    </source>
</evidence>
<evidence type="ECO:0000259" key="19">
    <source>
        <dbReference type="Pfam" id="PF02706"/>
    </source>
</evidence>
<keyword evidence="11" id="KW-0418">Kinase</keyword>
<feature type="transmembrane region" description="Helical" evidence="18">
    <location>
        <begin position="177"/>
        <end position="198"/>
    </location>
</feature>
<dbReference type="RefSeq" id="WP_263796370.1">
    <property type="nucleotide sequence ID" value="NZ_AP027141.1"/>
</dbReference>
<comment type="catalytic activity">
    <reaction evidence="16">
        <text>L-tyrosyl-[protein] + ATP = O-phospho-L-tyrosyl-[protein] + ADP + H(+)</text>
        <dbReference type="Rhea" id="RHEA:10596"/>
        <dbReference type="Rhea" id="RHEA-COMP:10136"/>
        <dbReference type="Rhea" id="RHEA-COMP:20101"/>
        <dbReference type="ChEBI" id="CHEBI:15378"/>
        <dbReference type="ChEBI" id="CHEBI:30616"/>
        <dbReference type="ChEBI" id="CHEBI:46858"/>
        <dbReference type="ChEBI" id="CHEBI:61978"/>
        <dbReference type="ChEBI" id="CHEBI:456216"/>
        <dbReference type="EC" id="2.7.10.2"/>
    </reaction>
</comment>
<name>A0ABM8DW30_9MICO</name>
<keyword evidence="14 18" id="KW-0472">Membrane</keyword>
<feature type="region of interest" description="Disordered" evidence="17">
    <location>
        <begin position="463"/>
        <end position="497"/>
    </location>
</feature>
<evidence type="ECO:0000256" key="10">
    <source>
        <dbReference type="ARBA" id="ARBA00022741"/>
    </source>
</evidence>
<organism evidence="21 22">
    <name type="scientific">Microbacterium terricola</name>
    <dbReference type="NCBI Taxonomy" id="344163"/>
    <lineage>
        <taxon>Bacteria</taxon>
        <taxon>Bacillati</taxon>
        <taxon>Actinomycetota</taxon>
        <taxon>Actinomycetes</taxon>
        <taxon>Micrococcales</taxon>
        <taxon>Microbacteriaceae</taxon>
        <taxon>Microbacterium</taxon>
    </lineage>
</organism>
<keyword evidence="6" id="KW-1003">Cell membrane</keyword>
<dbReference type="PANTHER" id="PTHR32309">
    <property type="entry name" value="TYROSINE-PROTEIN KINASE"/>
    <property type="match status" value="1"/>
</dbReference>
<dbReference type="NCBIfam" id="TIGR01007">
    <property type="entry name" value="eps_fam"/>
    <property type="match status" value="1"/>
</dbReference>
<evidence type="ECO:0000256" key="8">
    <source>
        <dbReference type="ARBA" id="ARBA00022679"/>
    </source>
</evidence>
<dbReference type="InterPro" id="IPR027417">
    <property type="entry name" value="P-loop_NTPase"/>
</dbReference>
<dbReference type="SUPFAM" id="SSF52540">
    <property type="entry name" value="P-loop containing nucleoside triphosphate hydrolases"/>
    <property type="match status" value="1"/>
</dbReference>
<dbReference type="PANTHER" id="PTHR32309:SF13">
    <property type="entry name" value="FERRIC ENTEROBACTIN TRANSPORT PROTEIN FEPE"/>
    <property type="match status" value="1"/>
</dbReference>
<evidence type="ECO:0000256" key="11">
    <source>
        <dbReference type="ARBA" id="ARBA00022777"/>
    </source>
</evidence>
<dbReference type="Gene3D" id="3.40.50.300">
    <property type="entry name" value="P-loop containing nucleotide triphosphate hydrolases"/>
    <property type="match status" value="1"/>
</dbReference>
<dbReference type="InterPro" id="IPR050445">
    <property type="entry name" value="Bact_polysacc_biosynth/exp"/>
</dbReference>
<evidence type="ECO:0000259" key="20">
    <source>
        <dbReference type="Pfam" id="PF13614"/>
    </source>
</evidence>
<evidence type="ECO:0000256" key="3">
    <source>
        <dbReference type="ARBA" id="ARBA00007316"/>
    </source>
</evidence>
<reference evidence="21 22" key="1">
    <citation type="submission" date="2022-12" db="EMBL/GenBank/DDBJ databases">
        <title>Microbacterium terricola strain KV-448 chromosome, complete genome.</title>
        <authorList>
            <person name="Oshima T."/>
            <person name="Moriya T."/>
            <person name="Bessho Y."/>
        </authorList>
    </citation>
    <scope>NUCLEOTIDE SEQUENCE [LARGE SCALE GENOMIC DNA]</scope>
    <source>
        <strain evidence="21 22">KV-448</strain>
    </source>
</reference>
<comment type="subcellular location">
    <subcellularLocation>
        <location evidence="1">Cell inner membrane</location>
        <topology evidence="1">Multi-pass membrane protein</topology>
    </subcellularLocation>
</comment>
<evidence type="ECO:0000256" key="6">
    <source>
        <dbReference type="ARBA" id="ARBA00022475"/>
    </source>
</evidence>
<dbReference type="InterPro" id="IPR005702">
    <property type="entry name" value="Wzc-like_C"/>
</dbReference>
<feature type="domain" description="AAA" evidence="20">
    <location>
        <begin position="273"/>
        <end position="394"/>
    </location>
</feature>
<keyword evidence="10" id="KW-0547">Nucleotide-binding</keyword>
<proteinExistence type="inferred from homology"/>
<evidence type="ECO:0000256" key="17">
    <source>
        <dbReference type="SAM" id="MobiDB-lite"/>
    </source>
</evidence>
<dbReference type="CDD" id="cd05387">
    <property type="entry name" value="BY-kinase"/>
    <property type="match status" value="1"/>
</dbReference>
<evidence type="ECO:0000256" key="16">
    <source>
        <dbReference type="ARBA" id="ARBA00051245"/>
    </source>
</evidence>
<keyword evidence="22" id="KW-1185">Reference proteome</keyword>
<accession>A0ABM8DW30</accession>
<dbReference type="Pfam" id="PF13614">
    <property type="entry name" value="AAA_31"/>
    <property type="match status" value="1"/>
</dbReference>
<dbReference type="InterPro" id="IPR025669">
    <property type="entry name" value="AAA_dom"/>
</dbReference>
<evidence type="ECO:0000256" key="5">
    <source>
        <dbReference type="ARBA" id="ARBA00011903"/>
    </source>
</evidence>
<evidence type="ECO:0000256" key="14">
    <source>
        <dbReference type="ARBA" id="ARBA00023136"/>
    </source>
</evidence>
<evidence type="ECO:0000313" key="22">
    <source>
        <dbReference type="Proteomes" id="UP001317779"/>
    </source>
</evidence>
<keyword evidence="8" id="KW-0808">Transferase</keyword>
<evidence type="ECO:0000256" key="18">
    <source>
        <dbReference type="SAM" id="Phobius"/>
    </source>
</evidence>
<gene>
    <name evidence="21" type="ORF">Microterr_04470</name>
</gene>
<dbReference type="EMBL" id="AP027141">
    <property type="protein sequence ID" value="BDV29787.1"/>
    <property type="molecule type" value="Genomic_DNA"/>
</dbReference>
<dbReference type="EC" id="2.7.10.2" evidence="5"/>